<dbReference type="AlphaFoldDB" id="A0A1Q8TB78"/>
<comment type="caution">
    <text evidence="1">The sequence shown here is derived from an EMBL/GenBank/DDBJ whole genome shotgun (WGS) entry which is preliminary data.</text>
</comment>
<keyword evidence="2" id="KW-1185">Reference proteome</keyword>
<dbReference type="RefSeq" id="WP_075369596.1">
    <property type="nucleotide sequence ID" value="NZ_JAKGAJ010000001.1"/>
</dbReference>
<dbReference type="Proteomes" id="UP000186806">
    <property type="component" value="Unassembled WGS sequence"/>
</dbReference>
<dbReference type="EMBL" id="MSDQ01000029">
    <property type="protein sequence ID" value="OLO10926.1"/>
    <property type="molecule type" value="Genomic_DNA"/>
</dbReference>
<dbReference type="Gene3D" id="3.40.50.150">
    <property type="entry name" value="Vaccinia Virus protein VP39"/>
    <property type="match status" value="1"/>
</dbReference>
<gene>
    <name evidence="1" type="ORF">BTW10_11890</name>
</gene>
<evidence type="ECO:0008006" key="3">
    <source>
        <dbReference type="Google" id="ProtNLM"/>
    </source>
</evidence>
<reference evidence="1 2" key="1">
    <citation type="submission" date="2016-12" db="EMBL/GenBank/DDBJ databases">
        <title>Draft genome sequences of strains Salinicola socius SMB35, Salinicola sp. MH3R3-1 and Chromohalobacter sp. SMB17 from the Verkhnekamsk potash mining region of Russia.</title>
        <authorList>
            <person name="Mavrodi D.V."/>
            <person name="Olsson B.E."/>
            <person name="Korsakova E.S."/>
            <person name="Pyankova A."/>
            <person name="Mavrodi O.V."/>
            <person name="Plotnikova E.G."/>
        </authorList>
    </citation>
    <scope>NUCLEOTIDE SEQUENCE [LARGE SCALE GENOMIC DNA]</scope>
    <source>
        <strain evidence="1 2">SMB17</strain>
    </source>
</reference>
<dbReference type="SUPFAM" id="SSF53335">
    <property type="entry name" value="S-adenosyl-L-methionine-dependent methyltransferases"/>
    <property type="match status" value="1"/>
</dbReference>
<dbReference type="InterPro" id="IPR029063">
    <property type="entry name" value="SAM-dependent_MTases_sf"/>
</dbReference>
<evidence type="ECO:0000313" key="1">
    <source>
        <dbReference type="EMBL" id="OLO10926.1"/>
    </source>
</evidence>
<name>A0A1Q8TB78_9GAMM</name>
<sequence length="288" mass="31807">MNAAGMFSESWLARREQADHDARAAVPLQAASDWLAARRGHAPWQLLDLGSGSGANVRYLAPRLPGPQHWHLVDHDDSLLGHAVGRCQPLRDNAGMPIHVTTHQRDLHALEASWFADIDLVTASALCDLVSATWVETLADACATHRTAILITLSVDGNIRFQADDVVVNDAEDAWLFETLAAHQRRDKGLGPALGTTAPQALIQAFTTRGFHIADAESPWHLTPAQRPLALSLIDGWAAAAREQAPHDRQRIERWWQRRREALDRGHLDLYVGHRDLFAAPEPAHASR</sequence>
<protein>
    <recommendedName>
        <fullName evidence="3">SAM-dependent methyltransferase</fullName>
    </recommendedName>
</protein>
<accession>A0A1Q8TB78</accession>
<dbReference type="STRING" id="223900.GCA_000821045_02749"/>
<organism evidence="1 2">
    <name type="scientific">Chromohalobacter japonicus</name>
    <dbReference type="NCBI Taxonomy" id="223900"/>
    <lineage>
        <taxon>Bacteria</taxon>
        <taxon>Pseudomonadati</taxon>
        <taxon>Pseudomonadota</taxon>
        <taxon>Gammaproteobacteria</taxon>
        <taxon>Oceanospirillales</taxon>
        <taxon>Halomonadaceae</taxon>
        <taxon>Chromohalobacter</taxon>
    </lineage>
</organism>
<proteinExistence type="predicted"/>
<evidence type="ECO:0000313" key="2">
    <source>
        <dbReference type="Proteomes" id="UP000186806"/>
    </source>
</evidence>